<dbReference type="PANTHER" id="PTHR13561:SF20">
    <property type="entry name" value="DNA TOPOISOMERASE 2-BINDING PROTEIN 1"/>
    <property type="match status" value="1"/>
</dbReference>
<reference evidence="4" key="1">
    <citation type="submission" date="2022-07" db="EMBL/GenBank/DDBJ databases">
        <title>Draft genome sequence of Zalerion maritima ATCC 34329, a (micro)plastics degrading marine fungus.</title>
        <authorList>
            <person name="Paco A."/>
            <person name="Goncalves M.F.M."/>
            <person name="Rocha-Santos T.A.P."/>
            <person name="Alves A."/>
        </authorList>
    </citation>
    <scope>NUCLEOTIDE SEQUENCE</scope>
    <source>
        <strain evidence="4">ATCC 34329</strain>
    </source>
</reference>
<feature type="compositionally biased region" description="Basic residues" evidence="2">
    <location>
        <begin position="905"/>
        <end position="914"/>
    </location>
</feature>
<feature type="domain" description="BRCT" evidence="3">
    <location>
        <begin position="429"/>
        <end position="515"/>
    </location>
</feature>
<dbReference type="AlphaFoldDB" id="A0AAD5RWS8"/>
<comment type="caution">
    <text evidence="4">The sequence shown here is derived from an EMBL/GenBank/DDBJ whole genome shotgun (WGS) entry which is preliminary data.</text>
</comment>
<feature type="compositionally biased region" description="Basic and acidic residues" evidence="2">
    <location>
        <begin position="629"/>
        <end position="639"/>
    </location>
</feature>
<name>A0AAD5RWS8_9PEZI</name>
<feature type="domain" description="BRCT" evidence="3">
    <location>
        <begin position="23"/>
        <end position="85"/>
    </location>
</feature>
<dbReference type="GO" id="GO:0007095">
    <property type="term" value="P:mitotic G2 DNA damage checkpoint signaling"/>
    <property type="evidence" value="ECO:0007669"/>
    <property type="project" value="TreeGrafter"/>
</dbReference>
<protein>
    <submittedName>
        <fullName evidence="4">S-M checkpoint control protein rad4</fullName>
    </submittedName>
</protein>
<dbReference type="Proteomes" id="UP001201980">
    <property type="component" value="Unassembled WGS sequence"/>
</dbReference>
<gene>
    <name evidence="4" type="ORF">MKZ38_003694</name>
</gene>
<dbReference type="InterPro" id="IPR059215">
    <property type="entry name" value="BRCT2_TopBP1-like"/>
</dbReference>
<dbReference type="PROSITE" id="PS50172">
    <property type="entry name" value="BRCT"/>
    <property type="match status" value="3"/>
</dbReference>
<dbReference type="GO" id="GO:0033314">
    <property type="term" value="P:mitotic DNA replication checkpoint signaling"/>
    <property type="evidence" value="ECO:0007669"/>
    <property type="project" value="TreeGrafter"/>
</dbReference>
<dbReference type="Pfam" id="PF12738">
    <property type="entry name" value="PTCB-BRCT"/>
    <property type="match status" value="1"/>
</dbReference>
<feature type="region of interest" description="Disordered" evidence="2">
    <location>
        <begin position="602"/>
        <end position="663"/>
    </location>
</feature>
<dbReference type="Gene3D" id="3.40.50.10190">
    <property type="entry name" value="BRCT domain"/>
    <property type="match status" value="4"/>
</dbReference>
<dbReference type="InterPro" id="IPR001357">
    <property type="entry name" value="BRCT_dom"/>
</dbReference>
<feature type="compositionally biased region" description="Basic and acidic residues" evidence="2">
    <location>
        <begin position="854"/>
        <end position="868"/>
    </location>
</feature>
<dbReference type="PANTHER" id="PTHR13561">
    <property type="entry name" value="DNA REPLICATION REGULATOR DPB11-RELATED"/>
    <property type="match status" value="1"/>
</dbReference>
<proteinExistence type="predicted"/>
<accession>A0AAD5RWS8</accession>
<feature type="domain" description="BRCT" evidence="3">
    <location>
        <begin position="134"/>
        <end position="215"/>
    </location>
</feature>
<evidence type="ECO:0000256" key="2">
    <source>
        <dbReference type="SAM" id="MobiDB-lite"/>
    </source>
</evidence>
<evidence type="ECO:0000313" key="4">
    <source>
        <dbReference type="EMBL" id="KAJ2905906.1"/>
    </source>
</evidence>
<evidence type="ECO:0000259" key="3">
    <source>
        <dbReference type="PROSITE" id="PS50172"/>
    </source>
</evidence>
<feature type="region of interest" description="Disordered" evidence="2">
    <location>
        <begin position="525"/>
        <end position="565"/>
    </location>
</feature>
<dbReference type="InterPro" id="IPR036420">
    <property type="entry name" value="BRCT_dom_sf"/>
</dbReference>
<organism evidence="4 5">
    <name type="scientific">Zalerion maritima</name>
    <dbReference type="NCBI Taxonomy" id="339359"/>
    <lineage>
        <taxon>Eukaryota</taxon>
        <taxon>Fungi</taxon>
        <taxon>Dikarya</taxon>
        <taxon>Ascomycota</taxon>
        <taxon>Pezizomycotina</taxon>
        <taxon>Sordariomycetes</taxon>
        <taxon>Lulworthiomycetidae</taxon>
        <taxon>Lulworthiales</taxon>
        <taxon>Lulworthiaceae</taxon>
        <taxon>Zalerion</taxon>
    </lineage>
</organism>
<feature type="compositionally biased region" description="Polar residues" evidence="2">
    <location>
        <begin position="643"/>
        <end position="663"/>
    </location>
</feature>
<dbReference type="CDD" id="cd18433">
    <property type="entry name" value="BRCT_Rad4_rpt3"/>
    <property type="match status" value="1"/>
</dbReference>
<feature type="region of interest" description="Disordered" evidence="2">
    <location>
        <begin position="794"/>
        <end position="914"/>
    </location>
</feature>
<dbReference type="SMART" id="SM00292">
    <property type="entry name" value="BRCT"/>
    <property type="match status" value="3"/>
</dbReference>
<feature type="region of interest" description="Disordered" evidence="2">
    <location>
        <begin position="1"/>
        <end position="22"/>
    </location>
</feature>
<feature type="compositionally biased region" description="Polar residues" evidence="2">
    <location>
        <begin position="607"/>
        <end position="626"/>
    </location>
</feature>
<dbReference type="SUPFAM" id="SSF52113">
    <property type="entry name" value="BRCT domain"/>
    <property type="match status" value="3"/>
</dbReference>
<evidence type="ECO:0000256" key="1">
    <source>
        <dbReference type="ARBA" id="ARBA00022737"/>
    </source>
</evidence>
<keyword evidence="1" id="KW-0677">Repeat</keyword>
<feature type="compositionally biased region" description="Polar residues" evidence="2">
    <location>
        <begin position="296"/>
        <end position="307"/>
    </location>
</feature>
<dbReference type="Pfam" id="PF00533">
    <property type="entry name" value="BRCT"/>
    <property type="match status" value="1"/>
</dbReference>
<dbReference type="CDD" id="cd17731">
    <property type="entry name" value="BRCT_TopBP1_rpt2_like"/>
    <property type="match status" value="1"/>
</dbReference>
<dbReference type="GO" id="GO:0006270">
    <property type="term" value="P:DNA replication initiation"/>
    <property type="evidence" value="ECO:0007669"/>
    <property type="project" value="TreeGrafter"/>
</dbReference>
<sequence>MGSGSALTPPTSSGGVAASSRFDPQQPFKGVVSEVDKRVVQLGGCHKYDLTPDITHLVVGDYDTPKYRHVARERPDVTPIAAGWIQVVMDLWKEDLEIDFTALEDTWRLKSLESSGSPLLSSSAVIPSRGRGRLMVCLTGFDDPDERQSLISKINDNGGTYTGDLTRKVTHLIVRKPEGRKYMAARNWGVKCVASQWLHESIERGMILAEDCYDPLLPPQKLGEGAWTRKRIEKAALGKRLRDGPALSKEDGVRKLRKTASMKLQSQSQDMWASILGASTPAGPLPAVFRSDEPSQSRNYEPTQLNPRSMDATEALPAAKKNPTFATSAFYTHGYNANHNAVVKGVIQGLGGRLCSSLEEAVAIQSPDITHRFLVVPQASQTKHHPKAPDGFHAVTEFYLEKCLHKKQFLEPTKHVLGRPFPAFPISKFAPLSIAIGGFTDVDLQQVEKAITQLGATFAERFTSKAHVLVCNDLSAVRQQKINLALSWKVPVVTAEWLWDCIQLGSRIPLKQYLVRQLHQRVDVELPGSPTANNGGGKDRASLQRTFSEPAPKTEKKTSADIMFNDGRRTGAERVASCMTAVTSAGFSFQTANTHLGASKPIADAKQSGSDSFKTAPATQKTSNNADAKVGDGFKRDKGLTAATGSSLNRSPSPQKSSTKQTALQYCSDEGMPIKEVDEEEHFSEKNALNPRAKSCQVDPDLVVQGQFNPMREDGLRAEQLRWEKEARKKAERKEIENKLMTAILTDGATSVAFATASDGAEGGEEGLQYSHTGLGLGRKRKRGVFGRAISNTSAVSSGSDCPHSAVPVAPLPVPAGMDNDSRLGGEGDIQEDSLMADAPPRPPPSTQIGYAEPSDRKRLLQKMKGEDCDGEGDDDPERRKAASMTIGQFDKMRQQGMFLSSSGRKARKRTAGF</sequence>
<keyword evidence="5" id="KW-1185">Reference proteome</keyword>
<feature type="region of interest" description="Disordered" evidence="2">
    <location>
        <begin position="284"/>
        <end position="307"/>
    </location>
</feature>
<dbReference type="EMBL" id="JAKWBI020000021">
    <property type="protein sequence ID" value="KAJ2905906.1"/>
    <property type="molecule type" value="Genomic_DNA"/>
</dbReference>
<evidence type="ECO:0000313" key="5">
    <source>
        <dbReference type="Proteomes" id="UP001201980"/>
    </source>
</evidence>
<feature type="compositionally biased region" description="Polar residues" evidence="2">
    <location>
        <begin position="1"/>
        <end position="14"/>
    </location>
</feature>